<dbReference type="Gene3D" id="3.40.50.2020">
    <property type="match status" value="1"/>
</dbReference>
<evidence type="ECO:0000259" key="2">
    <source>
        <dbReference type="Pfam" id="PF18912"/>
    </source>
</evidence>
<dbReference type="EMBL" id="MCRI01000002">
    <property type="protein sequence ID" value="ODN67963.1"/>
    <property type="molecule type" value="Genomic_DNA"/>
</dbReference>
<name>A0A1E3GV93_9GAMM</name>
<dbReference type="InterPro" id="IPR000836">
    <property type="entry name" value="PRTase_dom"/>
</dbReference>
<dbReference type="RefSeq" id="WP_245652016.1">
    <property type="nucleotide sequence ID" value="NZ_MCRI01000002.1"/>
</dbReference>
<organism evidence="3 4">
    <name type="scientific">Methylophaga muralis</name>
    <dbReference type="NCBI Taxonomy" id="291169"/>
    <lineage>
        <taxon>Bacteria</taxon>
        <taxon>Pseudomonadati</taxon>
        <taxon>Pseudomonadota</taxon>
        <taxon>Gammaproteobacteria</taxon>
        <taxon>Thiotrichales</taxon>
        <taxon>Piscirickettsiaceae</taxon>
        <taxon>Methylophaga</taxon>
    </lineage>
</organism>
<accession>A0A1E3GV93</accession>
<protein>
    <submittedName>
        <fullName evidence="3">DNA utilization protein GntX</fullName>
    </submittedName>
</protein>
<dbReference type="InterPro" id="IPR051910">
    <property type="entry name" value="ComF/GntX_DNA_util-trans"/>
</dbReference>
<proteinExistence type="inferred from homology"/>
<gene>
    <name evidence="3" type="ORF">A9E74_00469</name>
</gene>
<feature type="domain" description="Double zinc ribbon" evidence="2">
    <location>
        <begin position="21"/>
        <end position="70"/>
    </location>
</feature>
<dbReference type="InterPro" id="IPR029057">
    <property type="entry name" value="PRTase-like"/>
</dbReference>
<sequence length="241" mass="27149">MMVRNFSAVVTHRLAELYSKLLPIPCFLCGDFSPHDALCKACVEDLPWLDHCCQRCALPLNESGICGQCLQHPPPQQSSLALFRYETPINHCIAAFKFHQQLVFAQLFAKLLAAKVNQRQQPLPEILIPIPLHPSRLRQRGYNQSAQLADALSQQLSIAVDKTNFIRRRNTTPQTGMSGKQRKRNVKQAFAVAKPLPYKHVALVDDVYTTGHTAAEASRCLQQNGVKTVEVWTIARAIRHY</sequence>
<comment type="similarity">
    <text evidence="1">Belongs to the ComF/GntX family.</text>
</comment>
<reference evidence="3 4" key="1">
    <citation type="submission" date="2016-07" db="EMBL/GenBank/DDBJ databases">
        <title>Draft Genome Sequence of Methylophaga muralis Bur 1.</title>
        <authorList>
            <person name="Vasilenko O.V."/>
            <person name="Doronina N.V."/>
            <person name="Shmareva M.N."/>
            <person name="Tarlachkov S.V."/>
            <person name="Mustakhimov I."/>
            <person name="Trotsenko Y.A."/>
        </authorList>
    </citation>
    <scope>NUCLEOTIDE SEQUENCE [LARGE SCALE GENOMIC DNA]</scope>
    <source>
        <strain evidence="3 4">Bur 1</strain>
    </source>
</reference>
<comment type="caution">
    <text evidence="3">The sequence shown here is derived from an EMBL/GenBank/DDBJ whole genome shotgun (WGS) entry which is preliminary data.</text>
</comment>
<dbReference type="PANTHER" id="PTHR47505">
    <property type="entry name" value="DNA UTILIZATION PROTEIN YHGH"/>
    <property type="match status" value="1"/>
</dbReference>
<dbReference type="AlphaFoldDB" id="A0A1E3GV93"/>
<dbReference type="CDD" id="cd06223">
    <property type="entry name" value="PRTases_typeI"/>
    <property type="match status" value="1"/>
</dbReference>
<dbReference type="Pfam" id="PF18912">
    <property type="entry name" value="DZR_2"/>
    <property type="match status" value="1"/>
</dbReference>
<evidence type="ECO:0000313" key="4">
    <source>
        <dbReference type="Proteomes" id="UP000094379"/>
    </source>
</evidence>
<dbReference type="SUPFAM" id="SSF53271">
    <property type="entry name" value="PRTase-like"/>
    <property type="match status" value="1"/>
</dbReference>
<dbReference type="PATRIC" id="fig|291169.3.peg.476"/>
<keyword evidence="4" id="KW-1185">Reference proteome</keyword>
<dbReference type="Proteomes" id="UP000094379">
    <property type="component" value="Unassembled WGS sequence"/>
</dbReference>
<dbReference type="InterPro" id="IPR044005">
    <property type="entry name" value="DZR_2"/>
</dbReference>
<evidence type="ECO:0000313" key="3">
    <source>
        <dbReference type="EMBL" id="ODN67963.1"/>
    </source>
</evidence>
<evidence type="ECO:0000256" key="1">
    <source>
        <dbReference type="ARBA" id="ARBA00008007"/>
    </source>
</evidence>
<dbReference type="PANTHER" id="PTHR47505:SF1">
    <property type="entry name" value="DNA UTILIZATION PROTEIN YHGH"/>
    <property type="match status" value="1"/>
</dbReference>
<dbReference type="STRING" id="291169.A9E74_00469"/>